<name>A0AAN8FSA3_TRICO</name>
<dbReference type="InterPro" id="IPR045266">
    <property type="entry name" value="DOH_DOMON"/>
</dbReference>
<dbReference type="PROSITE" id="PS50836">
    <property type="entry name" value="DOMON"/>
    <property type="match status" value="1"/>
</dbReference>
<proteinExistence type="predicted"/>
<gene>
    <name evidence="3" type="ORF">GCK32_008481</name>
</gene>
<dbReference type="PANTHER" id="PTHR36516">
    <property type="entry name" value="PROTEIN CBG04168-RELATED"/>
    <property type="match status" value="1"/>
</dbReference>
<sequence length="198" mass="22421">MILLLVISLLLPSVHPRCSFSDEDITVRWYVFNDNVTVEYENRKVTNNHWTGIGFGRNMNNLEVIIVIIQDNKPSLVTGFTSGYEAPVLDSHAYAVPEHLSFSGDKLTLQLTRPLKATGARNHSLEGCQTWNFVKEGLYKDGQIMVHQFTQVPMAVCPRNCTKTSENSGHTASGSSNLLLNLWMFLLQELCWLFLILY</sequence>
<dbReference type="CDD" id="cd09631">
    <property type="entry name" value="DOMON_DOH"/>
    <property type="match status" value="1"/>
</dbReference>
<dbReference type="PANTHER" id="PTHR36516:SF1">
    <property type="entry name" value="DOMON DOMAIN-CONTAINING PROTEIN"/>
    <property type="match status" value="1"/>
</dbReference>
<reference evidence="3 4" key="1">
    <citation type="submission" date="2019-10" db="EMBL/GenBank/DDBJ databases">
        <title>Assembly and Annotation for the nematode Trichostrongylus colubriformis.</title>
        <authorList>
            <person name="Martin J."/>
        </authorList>
    </citation>
    <scope>NUCLEOTIDE SEQUENCE [LARGE SCALE GENOMIC DNA]</scope>
    <source>
        <strain evidence="3">G859</strain>
        <tissue evidence="3">Whole worm</tissue>
    </source>
</reference>
<keyword evidence="4" id="KW-1185">Reference proteome</keyword>
<dbReference type="Proteomes" id="UP001331761">
    <property type="component" value="Unassembled WGS sequence"/>
</dbReference>
<keyword evidence="1" id="KW-0732">Signal</keyword>
<accession>A0AAN8FSA3</accession>
<dbReference type="InterPro" id="IPR005018">
    <property type="entry name" value="DOMON_domain"/>
</dbReference>
<evidence type="ECO:0000256" key="1">
    <source>
        <dbReference type="SAM" id="SignalP"/>
    </source>
</evidence>
<evidence type="ECO:0000313" key="4">
    <source>
        <dbReference type="Proteomes" id="UP001331761"/>
    </source>
</evidence>
<comment type="caution">
    <text evidence="3">The sequence shown here is derived from an EMBL/GenBank/DDBJ whole genome shotgun (WGS) entry which is preliminary data.</text>
</comment>
<dbReference type="Pfam" id="PF03351">
    <property type="entry name" value="DOMON"/>
    <property type="match status" value="1"/>
</dbReference>
<dbReference type="EMBL" id="WIXE01003296">
    <property type="protein sequence ID" value="KAK5984067.1"/>
    <property type="molecule type" value="Genomic_DNA"/>
</dbReference>
<feature type="chain" id="PRO_5042875452" evidence="1">
    <location>
        <begin position="17"/>
        <end position="198"/>
    </location>
</feature>
<dbReference type="AlphaFoldDB" id="A0AAN8FSA3"/>
<protein>
    <submittedName>
        <fullName evidence="3">DOMON domain-containing protein</fullName>
    </submittedName>
</protein>
<evidence type="ECO:0000313" key="3">
    <source>
        <dbReference type="EMBL" id="KAK5984067.1"/>
    </source>
</evidence>
<feature type="signal peptide" evidence="1">
    <location>
        <begin position="1"/>
        <end position="16"/>
    </location>
</feature>
<evidence type="ECO:0000259" key="2">
    <source>
        <dbReference type="PROSITE" id="PS50836"/>
    </source>
</evidence>
<feature type="domain" description="DOMON" evidence="2">
    <location>
        <begin position="23"/>
        <end position="137"/>
    </location>
</feature>
<organism evidence="3 4">
    <name type="scientific">Trichostrongylus colubriformis</name>
    <name type="common">Black scour worm</name>
    <dbReference type="NCBI Taxonomy" id="6319"/>
    <lineage>
        <taxon>Eukaryota</taxon>
        <taxon>Metazoa</taxon>
        <taxon>Ecdysozoa</taxon>
        <taxon>Nematoda</taxon>
        <taxon>Chromadorea</taxon>
        <taxon>Rhabditida</taxon>
        <taxon>Rhabditina</taxon>
        <taxon>Rhabditomorpha</taxon>
        <taxon>Strongyloidea</taxon>
        <taxon>Trichostrongylidae</taxon>
        <taxon>Trichostrongylus</taxon>
    </lineage>
</organism>